<dbReference type="AlphaFoldDB" id="A0A1R0H608"/>
<feature type="region of interest" description="Disordered" evidence="1">
    <location>
        <begin position="1"/>
        <end position="56"/>
    </location>
</feature>
<dbReference type="EMBL" id="LSSL01000457">
    <property type="protein sequence ID" value="OLY84553.1"/>
    <property type="molecule type" value="Genomic_DNA"/>
</dbReference>
<protein>
    <submittedName>
        <fullName evidence="2">Uncharacterized protein</fullName>
    </submittedName>
</protein>
<evidence type="ECO:0000313" key="2">
    <source>
        <dbReference type="EMBL" id="OLY84553.1"/>
    </source>
</evidence>
<evidence type="ECO:0000313" key="3">
    <source>
        <dbReference type="Proteomes" id="UP000187455"/>
    </source>
</evidence>
<keyword evidence="3" id="KW-1185">Reference proteome</keyword>
<name>A0A1R0H608_9FUNG</name>
<reference evidence="2 3" key="1">
    <citation type="journal article" date="2016" name="Mol. Biol. Evol.">
        <title>Genome-Wide Survey of Gut Fungi (Harpellales) Reveals the First Horizontally Transferred Ubiquitin Gene from a Mosquito Host.</title>
        <authorList>
            <person name="Wang Y."/>
            <person name="White M.M."/>
            <person name="Kvist S."/>
            <person name="Moncalvo J.M."/>
        </authorList>
    </citation>
    <scope>NUCLEOTIDE SEQUENCE [LARGE SCALE GENOMIC DNA]</scope>
    <source>
        <strain evidence="2 3">ALG-7-W6</strain>
    </source>
</reference>
<gene>
    <name evidence="2" type="ORF">AYI68_g1286</name>
</gene>
<evidence type="ECO:0000256" key="1">
    <source>
        <dbReference type="SAM" id="MobiDB-lite"/>
    </source>
</evidence>
<proteinExistence type="predicted"/>
<feature type="compositionally biased region" description="Polar residues" evidence="1">
    <location>
        <begin position="28"/>
        <end position="45"/>
    </location>
</feature>
<accession>A0A1R0H608</accession>
<sequence length="105" mass="12144">MGSFSDSDEGYDSRSSSDDCQDVDVFYPQSSNRELSNTKSENSFNPKRIRNPSDEIAPNEIQASCFGYEAKLYSSLKKDINTFETKKYLVPWYEYSNKEQPLIDR</sequence>
<comment type="caution">
    <text evidence="2">The sequence shown here is derived from an EMBL/GenBank/DDBJ whole genome shotgun (WGS) entry which is preliminary data.</text>
</comment>
<organism evidence="2 3">
    <name type="scientific">Smittium mucronatum</name>
    <dbReference type="NCBI Taxonomy" id="133383"/>
    <lineage>
        <taxon>Eukaryota</taxon>
        <taxon>Fungi</taxon>
        <taxon>Fungi incertae sedis</taxon>
        <taxon>Zoopagomycota</taxon>
        <taxon>Kickxellomycotina</taxon>
        <taxon>Harpellomycetes</taxon>
        <taxon>Harpellales</taxon>
        <taxon>Legeriomycetaceae</taxon>
        <taxon>Smittium</taxon>
    </lineage>
</organism>
<dbReference type="Proteomes" id="UP000187455">
    <property type="component" value="Unassembled WGS sequence"/>
</dbReference>
<feature type="compositionally biased region" description="Acidic residues" evidence="1">
    <location>
        <begin position="1"/>
        <end position="10"/>
    </location>
</feature>